<sequence length="202" mass="22493">MIHRLGAGSPRGCQEWSPFLCRSPSPVVQHTGFMDQLSVKPLRRTRSARSASPAVHRSVHITADHGVLIKKTWQRVPKNQFGETLIQDLANRIGRESFGPDPTSYERHARHFVDLIQSAVDNLADLEEVLKPWLTVLGRGHVGFRIKSKHWDSFGESVLATVSIYIGPGGSTRRLLGPGCCFPPSWQTVSAQLVVLPTCPRW</sequence>
<dbReference type="GO" id="GO:0020037">
    <property type="term" value="F:heme binding"/>
    <property type="evidence" value="ECO:0007669"/>
    <property type="project" value="InterPro"/>
</dbReference>
<evidence type="ECO:0000313" key="3">
    <source>
        <dbReference type="EMBL" id="CAJ0568767.1"/>
    </source>
</evidence>
<keyword evidence="1" id="KW-0408">Iron</keyword>
<keyword evidence="1" id="KW-0349">Heme</keyword>
<accession>A0AA36G0J3</accession>
<feature type="non-terminal residue" evidence="3">
    <location>
        <position position="1"/>
    </location>
</feature>
<dbReference type="EMBL" id="CATQJA010001821">
    <property type="protein sequence ID" value="CAJ0568767.1"/>
    <property type="molecule type" value="Genomic_DNA"/>
</dbReference>
<keyword evidence="1" id="KW-0479">Metal-binding</keyword>
<dbReference type="InterPro" id="IPR012292">
    <property type="entry name" value="Globin/Proto"/>
</dbReference>
<keyword evidence="4" id="KW-1185">Reference proteome</keyword>
<gene>
    <name evidence="3" type="ORF">MSPICULIGERA_LOCUS7280</name>
</gene>
<feature type="domain" description="Globin" evidence="2">
    <location>
        <begin position="104"/>
        <end position="167"/>
    </location>
</feature>
<dbReference type="AlphaFoldDB" id="A0AA36G0J3"/>
<protein>
    <recommendedName>
        <fullName evidence="2">Globin domain-containing protein</fullName>
    </recommendedName>
</protein>
<dbReference type="InterPro" id="IPR044399">
    <property type="entry name" value="Mb-like_M"/>
</dbReference>
<dbReference type="CDD" id="cd01040">
    <property type="entry name" value="Mb-like"/>
    <property type="match status" value="1"/>
</dbReference>
<dbReference type="GO" id="GO:0019825">
    <property type="term" value="F:oxygen binding"/>
    <property type="evidence" value="ECO:0007669"/>
    <property type="project" value="InterPro"/>
</dbReference>
<comment type="similarity">
    <text evidence="1">Belongs to the globin family.</text>
</comment>
<dbReference type="Proteomes" id="UP001177023">
    <property type="component" value="Unassembled WGS sequence"/>
</dbReference>
<dbReference type="InterPro" id="IPR000971">
    <property type="entry name" value="Globin"/>
</dbReference>
<comment type="caution">
    <text evidence="3">The sequence shown here is derived from an EMBL/GenBank/DDBJ whole genome shotgun (WGS) entry which is preliminary data.</text>
</comment>
<name>A0AA36G0J3_9BILA</name>
<keyword evidence="1" id="KW-0561">Oxygen transport</keyword>
<dbReference type="Gene3D" id="1.10.490.10">
    <property type="entry name" value="Globins"/>
    <property type="match status" value="1"/>
</dbReference>
<dbReference type="InterPro" id="IPR009050">
    <property type="entry name" value="Globin-like_sf"/>
</dbReference>
<organism evidence="3 4">
    <name type="scientific">Mesorhabditis spiculigera</name>
    <dbReference type="NCBI Taxonomy" id="96644"/>
    <lineage>
        <taxon>Eukaryota</taxon>
        <taxon>Metazoa</taxon>
        <taxon>Ecdysozoa</taxon>
        <taxon>Nematoda</taxon>
        <taxon>Chromadorea</taxon>
        <taxon>Rhabditida</taxon>
        <taxon>Rhabditina</taxon>
        <taxon>Rhabditomorpha</taxon>
        <taxon>Rhabditoidea</taxon>
        <taxon>Rhabditidae</taxon>
        <taxon>Mesorhabditinae</taxon>
        <taxon>Mesorhabditis</taxon>
    </lineage>
</organism>
<keyword evidence="1" id="KW-0813">Transport</keyword>
<dbReference type="SUPFAM" id="SSF46458">
    <property type="entry name" value="Globin-like"/>
    <property type="match status" value="1"/>
</dbReference>
<dbReference type="Pfam" id="PF00042">
    <property type="entry name" value="Globin"/>
    <property type="match status" value="1"/>
</dbReference>
<reference evidence="3" key="1">
    <citation type="submission" date="2023-06" db="EMBL/GenBank/DDBJ databases">
        <authorList>
            <person name="Delattre M."/>
        </authorList>
    </citation>
    <scope>NUCLEOTIDE SEQUENCE</scope>
    <source>
        <strain evidence="3">AF72</strain>
    </source>
</reference>
<dbReference type="GO" id="GO:0005344">
    <property type="term" value="F:oxygen carrier activity"/>
    <property type="evidence" value="ECO:0007669"/>
    <property type="project" value="UniProtKB-KW"/>
</dbReference>
<evidence type="ECO:0000259" key="2">
    <source>
        <dbReference type="Pfam" id="PF00042"/>
    </source>
</evidence>
<evidence type="ECO:0000256" key="1">
    <source>
        <dbReference type="RuleBase" id="RU000356"/>
    </source>
</evidence>
<proteinExistence type="inferred from homology"/>
<evidence type="ECO:0000313" key="4">
    <source>
        <dbReference type="Proteomes" id="UP001177023"/>
    </source>
</evidence>